<dbReference type="PANTHER" id="PTHR47447">
    <property type="entry name" value="OS03G0856100 PROTEIN"/>
    <property type="match status" value="1"/>
</dbReference>
<dbReference type="OrthoDB" id="185373at2759"/>
<comment type="similarity">
    <text evidence="1">Belongs to the CCM1 family.</text>
</comment>
<feature type="repeat" description="PPR" evidence="5">
    <location>
        <begin position="658"/>
        <end position="693"/>
    </location>
</feature>
<proteinExistence type="inferred from homology"/>
<feature type="compositionally biased region" description="Basic residues" evidence="6">
    <location>
        <begin position="89"/>
        <end position="102"/>
    </location>
</feature>
<evidence type="ECO:0000256" key="1">
    <source>
        <dbReference type="ARBA" id="ARBA00006192"/>
    </source>
</evidence>
<evidence type="ECO:0008006" key="9">
    <source>
        <dbReference type="Google" id="ProtNLM"/>
    </source>
</evidence>
<accession>A0A8E2J6L5</accession>
<comment type="subunit">
    <text evidence="4">Binds to mitochondrial small subunit 15S rRNA.</text>
</comment>
<evidence type="ECO:0000256" key="6">
    <source>
        <dbReference type="SAM" id="MobiDB-lite"/>
    </source>
</evidence>
<evidence type="ECO:0000313" key="7">
    <source>
        <dbReference type="EMBL" id="OCH96002.1"/>
    </source>
</evidence>
<dbReference type="PANTHER" id="PTHR47447:SF23">
    <property type="entry name" value="PENTACOTRIPEPTIDE-REPEAT REGION OF PRORP DOMAIN-CONTAINING PROTEIN"/>
    <property type="match status" value="1"/>
</dbReference>
<evidence type="ECO:0000256" key="5">
    <source>
        <dbReference type="PROSITE-ProRule" id="PRU00708"/>
    </source>
</evidence>
<dbReference type="PROSITE" id="PS51375">
    <property type="entry name" value="PPR"/>
    <property type="match status" value="4"/>
</dbReference>
<feature type="repeat" description="PPR" evidence="5">
    <location>
        <begin position="515"/>
        <end position="549"/>
    </location>
</feature>
<comment type="function">
    <text evidence="3">Regulates mitochondrial small subunit maturation by controlling 15S rRNA 5'-end processing. Localizes to the 5' precursor of the 15S rRNA in a position that is subsequently occupied by mS47 in the mature yeast mtSSU. Uses structure and sequence-specific RNA recognition, binding to a single-stranded region of the precursor and specifically recognizing bases -6 to -1. The exchange of Ccm1 for mS47 is coupled to the irreversible removal of precursor rRNA that is accompanied by conformational changes of the mitoribosomal proteins uS5m and mS26. These conformational changes signal completion of 5'-end rRNA processing through protection of the mature 5'-end of the 15S rRNA and stabilization of mS47. The removal of the 5' precursor together with the dissociation of Ccm1 may be catalyzed by the 5'-3' exoribonuclease Pet127. Involved in the specific removal of group I introns in mitochondrial encoded transcripts.</text>
</comment>
<dbReference type="EMBL" id="KV722333">
    <property type="protein sequence ID" value="OCH96002.1"/>
    <property type="molecule type" value="Genomic_DNA"/>
</dbReference>
<dbReference type="AlphaFoldDB" id="A0A8E2J6L5"/>
<feature type="region of interest" description="Disordered" evidence="6">
    <location>
        <begin position="993"/>
        <end position="1019"/>
    </location>
</feature>
<dbReference type="Proteomes" id="UP000250043">
    <property type="component" value="Unassembled WGS sequence"/>
</dbReference>
<keyword evidence="2" id="KW-0677">Repeat</keyword>
<organism evidence="7 8">
    <name type="scientific">Obba rivulosa</name>
    <dbReference type="NCBI Taxonomy" id="1052685"/>
    <lineage>
        <taxon>Eukaryota</taxon>
        <taxon>Fungi</taxon>
        <taxon>Dikarya</taxon>
        <taxon>Basidiomycota</taxon>
        <taxon>Agaricomycotina</taxon>
        <taxon>Agaricomycetes</taxon>
        <taxon>Polyporales</taxon>
        <taxon>Gelatoporiaceae</taxon>
        <taxon>Obba</taxon>
    </lineage>
</organism>
<evidence type="ECO:0000256" key="2">
    <source>
        <dbReference type="ARBA" id="ARBA00022737"/>
    </source>
</evidence>
<dbReference type="Pfam" id="PF01535">
    <property type="entry name" value="PPR"/>
    <property type="match status" value="5"/>
</dbReference>
<reference evidence="7 8" key="1">
    <citation type="submission" date="2016-07" db="EMBL/GenBank/DDBJ databases">
        <title>Draft genome of the white-rot fungus Obba rivulosa 3A-2.</title>
        <authorList>
            <consortium name="DOE Joint Genome Institute"/>
            <person name="Miettinen O."/>
            <person name="Riley R."/>
            <person name="Acob R."/>
            <person name="Barry K."/>
            <person name="Cullen D."/>
            <person name="De Vries R."/>
            <person name="Hainaut M."/>
            <person name="Hatakka A."/>
            <person name="Henrissat B."/>
            <person name="Hilden K."/>
            <person name="Kuo R."/>
            <person name="Labutti K."/>
            <person name="Lipzen A."/>
            <person name="Makela M.R."/>
            <person name="Sandor L."/>
            <person name="Spatafora J.W."/>
            <person name="Grigoriev I.V."/>
            <person name="Hibbett D.S."/>
        </authorList>
    </citation>
    <scope>NUCLEOTIDE SEQUENCE [LARGE SCALE GENOMIC DNA]</scope>
    <source>
        <strain evidence="7 8">3A-2</strain>
    </source>
</reference>
<dbReference type="Gene3D" id="1.25.40.10">
    <property type="entry name" value="Tetratricopeptide repeat domain"/>
    <property type="match status" value="5"/>
</dbReference>
<name>A0A8E2J6L5_9APHY</name>
<evidence type="ECO:0000256" key="4">
    <source>
        <dbReference type="ARBA" id="ARBA00044511"/>
    </source>
</evidence>
<protein>
    <recommendedName>
        <fullName evidence="9">Pentatricopeptide repeat-containing protein</fullName>
    </recommendedName>
</protein>
<keyword evidence="8" id="KW-1185">Reference proteome</keyword>
<dbReference type="InterPro" id="IPR011990">
    <property type="entry name" value="TPR-like_helical_dom_sf"/>
</dbReference>
<dbReference type="InterPro" id="IPR002885">
    <property type="entry name" value="PPR_rpt"/>
</dbReference>
<gene>
    <name evidence="7" type="ORF">OBBRIDRAFT_744674</name>
</gene>
<feature type="region of interest" description="Disordered" evidence="6">
    <location>
        <begin position="61"/>
        <end position="109"/>
    </location>
</feature>
<dbReference type="Pfam" id="PF13041">
    <property type="entry name" value="PPR_2"/>
    <property type="match status" value="1"/>
</dbReference>
<sequence>MLEPLTATLLASRQCTIIGPSSHSALRALGITVSAVFPHDYFTPRPRCAKGKERALPEDFGGEYANRETAHTSTCSSTGTKAKASSVAPRHRSRRAAHRKHANVPPRGLSFSACPPHWDRLTQRRHMSSTSNLPGPSTSSTVDYESAEQTVVQYAQWAHGIDAVKAWDGYDALPTSHRRKIPREVLMDFTCRLLAEIEPRTIEDLDLSVWENWAPKVNALLQDTALGLQPLSSEDFRHRCLAVRYRALDGKLDVYSALLAMRDIVKQADDDKDQAYLLQTWTTVIRSLHWYGNVESALSFIMQNWDHVGTYLCSDGWRYRARVRSIPTPSGDVDSSLLCLRATGYDICSRLENVGAYLASVQERWTPEQKQSVGAFLATAFCHYRMPEDAVIILDKLQEQSLKVSASLQLQIVKALVKDDKFERANTIFTSIREQSGRSTLFKAYVQTGLYLYAHQGDTSRAEEYFDFIVRERWVRPHDLTMIMHAYAVSGDPERVVNLFREFFPDDPLSERQPSIHHYSTVILAYARVGDYGHMNRWLGRMTDAGHTPDDYVYSIIMQSFAMRGDAANLAALLKQLRDSGKPPTQHTYTTLISLLASRGDSMAAEDIYARAIWEGIVPDRRMVTALMNAHVEAGSWAGVVRAFDYMKSSKVRGIRLGLEVYNTLLKAYIRIGAPFRVVAKLFQRLDEVGVRPDQYSFALLIQSACDSGLMNVAEDIFAEMRRLVDDWQSNLHINVYILTILMGGYLRKGLKHRARAMFAYMKVNKMQPSAVTYGTIIRTYARDSTDLGLKAASDFLTSLLEGPDRKPWMHMPGKRTMGLEHVFGPLMIAYSWRADPVEVERYFKEMLEHGGEPSIVSLTSLLDAYRRMGDTEKVKSIWPQIFELGLQHAGINLMLQKGETTLPTLPAIRNTGSVLCIPLSIYIDAMSAAGQHVEIANVWHRLKDAGFAFDAHNWNHLVVALVRAGEPERAFEIVERVILAYARKIRKSFLTDRDKSPSSPLIAFEEDDLPPAPNNSPFRSRTKRYKRVRLFTKKSDPTDEQTNPDDFAHPLHILHQISPLWNVWRPHTVTVELLLDVLEQLRTGNIIQPHIPGQETLRVDPAEVDERRQQARQTLSRIHENYPDTVQYVKKWKYIQAGKAAKYFGRKYEALQRESDDRYIRQGALDF</sequence>
<feature type="compositionally biased region" description="Polar residues" evidence="6">
    <location>
        <begin position="71"/>
        <end position="80"/>
    </location>
</feature>
<evidence type="ECO:0000313" key="8">
    <source>
        <dbReference type="Proteomes" id="UP000250043"/>
    </source>
</evidence>
<evidence type="ECO:0000256" key="3">
    <source>
        <dbReference type="ARBA" id="ARBA00044493"/>
    </source>
</evidence>
<feature type="repeat" description="PPR" evidence="5">
    <location>
        <begin position="585"/>
        <end position="619"/>
    </location>
</feature>
<feature type="repeat" description="PPR" evidence="5">
    <location>
        <begin position="735"/>
        <end position="769"/>
    </location>
</feature>